<evidence type="ECO:0000313" key="2">
    <source>
        <dbReference type="Proteomes" id="UP000887116"/>
    </source>
</evidence>
<name>A0A8X6GCZ3_TRICU</name>
<proteinExistence type="predicted"/>
<accession>A0A8X6GCZ3</accession>
<protein>
    <submittedName>
        <fullName evidence="1">Uncharacterized protein</fullName>
    </submittedName>
</protein>
<sequence length="86" mass="10162">MIRSKEKSSATYLFVLLLPYECDRHSGQIWLQKSYVISAIFRRQFTLKNVLWLLADEKWQLVKTDLTIRFDSNPMGATETPLIFHI</sequence>
<evidence type="ECO:0000313" key="1">
    <source>
        <dbReference type="EMBL" id="GFR01408.1"/>
    </source>
</evidence>
<organism evidence="1 2">
    <name type="scientific">Trichonephila clavata</name>
    <name type="common">Joro spider</name>
    <name type="synonym">Nephila clavata</name>
    <dbReference type="NCBI Taxonomy" id="2740835"/>
    <lineage>
        <taxon>Eukaryota</taxon>
        <taxon>Metazoa</taxon>
        <taxon>Ecdysozoa</taxon>
        <taxon>Arthropoda</taxon>
        <taxon>Chelicerata</taxon>
        <taxon>Arachnida</taxon>
        <taxon>Araneae</taxon>
        <taxon>Araneomorphae</taxon>
        <taxon>Entelegynae</taxon>
        <taxon>Araneoidea</taxon>
        <taxon>Nephilidae</taxon>
        <taxon>Trichonephila</taxon>
    </lineage>
</organism>
<keyword evidence="2" id="KW-1185">Reference proteome</keyword>
<gene>
    <name evidence="1" type="ORF">TNCT_725971</name>
</gene>
<reference evidence="1" key="1">
    <citation type="submission" date="2020-07" db="EMBL/GenBank/DDBJ databases">
        <title>Multicomponent nature underlies the extraordinary mechanical properties of spider dragline silk.</title>
        <authorList>
            <person name="Kono N."/>
            <person name="Nakamura H."/>
            <person name="Mori M."/>
            <person name="Yoshida Y."/>
            <person name="Ohtoshi R."/>
            <person name="Malay A.D."/>
            <person name="Moran D.A.P."/>
            <person name="Tomita M."/>
            <person name="Numata K."/>
            <person name="Arakawa K."/>
        </authorList>
    </citation>
    <scope>NUCLEOTIDE SEQUENCE</scope>
</reference>
<comment type="caution">
    <text evidence="1">The sequence shown here is derived from an EMBL/GenBank/DDBJ whole genome shotgun (WGS) entry which is preliminary data.</text>
</comment>
<dbReference type="AlphaFoldDB" id="A0A8X6GCZ3"/>
<dbReference type="EMBL" id="BMAO01035111">
    <property type="protein sequence ID" value="GFR01408.1"/>
    <property type="molecule type" value="Genomic_DNA"/>
</dbReference>
<dbReference type="Proteomes" id="UP000887116">
    <property type="component" value="Unassembled WGS sequence"/>
</dbReference>